<evidence type="ECO:0000313" key="3">
    <source>
        <dbReference type="Proteomes" id="UP000267251"/>
    </source>
</evidence>
<dbReference type="EMBL" id="KZ989018">
    <property type="protein sequence ID" value="RKP11312.1"/>
    <property type="molecule type" value="Genomic_DNA"/>
</dbReference>
<proteinExistence type="predicted"/>
<protein>
    <submittedName>
        <fullName evidence="2">Uncharacterized protein</fullName>
    </submittedName>
</protein>
<organism evidence="2 3">
    <name type="scientific">Piptocephalis cylindrospora</name>
    <dbReference type="NCBI Taxonomy" id="1907219"/>
    <lineage>
        <taxon>Eukaryota</taxon>
        <taxon>Fungi</taxon>
        <taxon>Fungi incertae sedis</taxon>
        <taxon>Zoopagomycota</taxon>
        <taxon>Zoopagomycotina</taxon>
        <taxon>Zoopagomycetes</taxon>
        <taxon>Zoopagales</taxon>
        <taxon>Piptocephalidaceae</taxon>
        <taxon>Piptocephalis</taxon>
    </lineage>
</organism>
<evidence type="ECO:0000313" key="2">
    <source>
        <dbReference type="EMBL" id="RKP11312.1"/>
    </source>
</evidence>
<accession>A0A4P9XYX6</accession>
<feature type="signal peptide" evidence="1">
    <location>
        <begin position="1"/>
        <end position="21"/>
    </location>
</feature>
<keyword evidence="1" id="KW-0732">Signal</keyword>
<gene>
    <name evidence="2" type="ORF">BJ684DRAFT_22135</name>
</gene>
<keyword evidence="3" id="KW-1185">Reference proteome</keyword>
<reference evidence="3" key="1">
    <citation type="journal article" date="2018" name="Nat. Microbiol.">
        <title>Leveraging single-cell genomics to expand the fungal tree of life.</title>
        <authorList>
            <person name="Ahrendt S.R."/>
            <person name="Quandt C.A."/>
            <person name="Ciobanu D."/>
            <person name="Clum A."/>
            <person name="Salamov A."/>
            <person name="Andreopoulos B."/>
            <person name="Cheng J.F."/>
            <person name="Woyke T."/>
            <person name="Pelin A."/>
            <person name="Henrissat B."/>
            <person name="Reynolds N.K."/>
            <person name="Benny G.L."/>
            <person name="Smith M.E."/>
            <person name="James T.Y."/>
            <person name="Grigoriev I.V."/>
        </authorList>
    </citation>
    <scope>NUCLEOTIDE SEQUENCE [LARGE SCALE GENOMIC DNA]</scope>
</reference>
<name>A0A4P9XYX6_9FUNG</name>
<sequence length="124" mass="13172">MIRPWLLFVVIAAILFVSSRGQVQHIGDYPVNELAPDLSLPYAALKDPVLGGSGCPTCKNGRPVGVNVGRDAEPPANMGGGGEKSRALNYPFLSCPDLCSEPSIPTTQDGRRDCLIKPLQDPSV</sequence>
<dbReference type="AlphaFoldDB" id="A0A4P9XYX6"/>
<dbReference type="Proteomes" id="UP000267251">
    <property type="component" value="Unassembled WGS sequence"/>
</dbReference>
<evidence type="ECO:0000256" key="1">
    <source>
        <dbReference type="SAM" id="SignalP"/>
    </source>
</evidence>
<feature type="chain" id="PRO_5020664000" evidence="1">
    <location>
        <begin position="22"/>
        <end position="124"/>
    </location>
</feature>